<dbReference type="InterPro" id="IPR029787">
    <property type="entry name" value="Nucleotide_cyclase"/>
</dbReference>
<dbReference type="Proteomes" id="UP000315995">
    <property type="component" value="Chromosome"/>
</dbReference>
<dbReference type="CDD" id="cd01948">
    <property type="entry name" value="EAL"/>
    <property type="match status" value="1"/>
</dbReference>
<proteinExistence type="predicted"/>
<dbReference type="OrthoDB" id="7673416at2"/>
<evidence type="ECO:0000313" key="8">
    <source>
        <dbReference type="Proteomes" id="UP000315995"/>
    </source>
</evidence>
<dbReference type="SMART" id="SM00086">
    <property type="entry name" value="PAC"/>
    <property type="match status" value="2"/>
</dbReference>
<dbReference type="SUPFAM" id="SSF141868">
    <property type="entry name" value="EAL domain-like"/>
    <property type="match status" value="1"/>
</dbReference>
<name>A0A4Y6PT92_PERCE</name>
<dbReference type="CDD" id="cd00130">
    <property type="entry name" value="PAS"/>
    <property type="match status" value="2"/>
</dbReference>
<dbReference type="SMART" id="SM00065">
    <property type="entry name" value="GAF"/>
    <property type="match status" value="1"/>
</dbReference>
<dbReference type="Gene3D" id="3.30.450.20">
    <property type="entry name" value="PAS domain"/>
    <property type="match status" value="2"/>
</dbReference>
<dbReference type="Gene3D" id="3.30.450.40">
    <property type="match status" value="1"/>
</dbReference>
<dbReference type="PROSITE" id="PS50883">
    <property type="entry name" value="EAL"/>
    <property type="match status" value="1"/>
</dbReference>
<dbReference type="Gene3D" id="3.20.20.450">
    <property type="entry name" value="EAL domain"/>
    <property type="match status" value="1"/>
</dbReference>
<dbReference type="Pfam" id="PF08447">
    <property type="entry name" value="PAS_3"/>
    <property type="match status" value="1"/>
</dbReference>
<keyword evidence="2" id="KW-0472">Membrane</keyword>
<evidence type="ECO:0000259" key="6">
    <source>
        <dbReference type="PROSITE" id="PS50887"/>
    </source>
</evidence>
<evidence type="ECO:0000256" key="1">
    <source>
        <dbReference type="SAM" id="Coils"/>
    </source>
</evidence>
<keyword evidence="1" id="KW-0175">Coiled coil</keyword>
<dbReference type="FunFam" id="3.20.20.450:FF:000001">
    <property type="entry name" value="Cyclic di-GMP phosphodiesterase yahA"/>
    <property type="match status" value="1"/>
</dbReference>
<dbReference type="Pfam" id="PF13185">
    <property type="entry name" value="GAF_2"/>
    <property type="match status" value="1"/>
</dbReference>
<keyword evidence="2" id="KW-0812">Transmembrane</keyword>
<evidence type="ECO:0000256" key="2">
    <source>
        <dbReference type="SAM" id="Phobius"/>
    </source>
</evidence>
<dbReference type="SUPFAM" id="SSF55781">
    <property type="entry name" value="GAF domain-like"/>
    <property type="match status" value="1"/>
</dbReference>
<dbReference type="SMART" id="SM00267">
    <property type="entry name" value="GGDEF"/>
    <property type="match status" value="1"/>
</dbReference>
<dbReference type="EMBL" id="CP041186">
    <property type="protein sequence ID" value="QDG51546.1"/>
    <property type="molecule type" value="Genomic_DNA"/>
</dbReference>
<accession>A0A5B8Y6E0</accession>
<feature type="domain" description="PAS" evidence="3">
    <location>
        <begin position="90"/>
        <end position="140"/>
    </location>
</feature>
<dbReference type="AlphaFoldDB" id="A0A4Y6PT92"/>
<dbReference type="Gene3D" id="3.30.70.270">
    <property type="match status" value="1"/>
</dbReference>
<dbReference type="InterPro" id="IPR035919">
    <property type="entry name" value="EAL_sf"/>
</dbReference>
<feature type="domain" description="EAL" evidence="5">
    <location>
        <begin position="691"/>
        <end position="944"/>
    </location>
</feature>
<feature type="transmembrane region" description="Helical" evidence="2">
    <location>
        <begin position="15"/>
        <end position="35"/>
    </location>
</feature>
<evidence type="ECO:0000259" key="5">
    <source>
        <dbReference type="PROSITE" id="PS50883"/>
    </source>
</evidence>
<dbReference type="SMART" id="SM00052">
    <property type="entry name" value="EAL"/>
    <property type="match status" value="1"/>
</dbReference>
<dbReference type="InterPro" id="IPR029016">
    <property type="entry name" value="GAF-like_dom_sf"/>
</dbReference>
<dbReference type="GO" id="GO:0006355">
    <property type="term" value="P:regulation of DNA-templated transcription"/>
    <property type="evidence" value="ECO:0007669"/>
    <property type="project" value="InterPro"/>
</dbReference>
<dbReference type="PROSITE" id="PS50112">
    <property type="entry name" value="PAS"/>
    <property type="match status" value="2"/>
</dbReference>
<dbReference type="PANTHER" id="PTHR44757:SF2">
    <property type="entry name" value="BIOFILM ARCHITECTURE MAINTENANCE PROTEIN MBAA"/>
    <property type="match status" value="1"/>
</dbReference>
<keyword evidence="8" id="KW-1185">Reference proteome</keyword>
<dbReference type="CDD" id="cd01949">
    <property type="entry name" value="GGDEF"/>
    <property type="match status" value="1"/>
</dbReference>
<dbReference type="InterPro" id="IPR003018">
    <property type="entry name" value="GAF"/>
</dbReference>
<dbReference type="InterPro" id="IPR001633">
    <property type="entry name" value="EAL_dom"/>
</dbReference>
<sequence>MTAPQNGHNQTKPGGVSSVTLVFGYAVSGIVWIAGSQVAIDELVSDSPQSLVWDVLPETGFVLITAVVLFFLVRKHHSSLESWQSRLEDQERQLEGIVETVANGVIIVDLDDRILQVNQAFTELFGYAMEEVCGQTTEFLAVAGQPQELQPVYVLQEAKRSGLWSGEVLRRTKDGSSMPVRLSVAPIQNERGEVIAYVGDYQDLRAVEEAREHVEGLGEVIESLSQEMNIDKLGQKAVSAALMVTGADIGGVALRDEDGMVSYRWAVGASPDDIPGLTEPFEVTRGLAGRVFESESPIIVSDYAEVDAPNLGLAKAGVGSGLSCPVMVAGDCVGVLSLGIFERTGAFEDRHVPLAEAIARQIGVALQRQQLLDDVKESEQRFRQLVETVPDIMYLVSYPDFKIRYVSPAVEGLLGFTSEQCIADPKLWWKQMEPSDRQRIEREVFAQLEDRDEYVIEYRLWHADGRQKLWFEDRGHIQRDEDGEPVGVAGVLVDITERKRAEERLEYVAYYDTMTGLPNRTHFLEELQERLDACQEKGECTTAALLYVDVDRFHLVNDILGHEAGDELIVEVAERLRKIFGEDALLARPNADEYLIYVPDIAEAGASESEQSAAAGKRADELLEAMKAPVTLLGQESYVTVSIGISLYPNDADDADTLVKHAHRAMNRSKEMGRSGYCFYAGELAQRQQQLLSLNTRLHRALERKEFLVYYQPIIDLRDGSLIGVEALIRWKSPEKGLVSPGVFIPVAEETGLIVPIGDWVIDEVCRQLREWEDKGMSLYSAINLSARQLWRDDTLDKITDAIERHDLSPDLVEFEITESATMMDPSHISQIMEEMRARGLKISIDDFGTGYSSLERLKHMPVRTLKIDRSFVRGVPKNDRDANIVTTVIQLARNFRMHSLAEGIETIEQWKFLKDLGCPYGQGYYFSKPVPAADIEKMMRAEQKWAIDDEDTPKTVLN</sequence>
<dbReference type="InterPro" id="IPR000160">
    <property type="entry name" value="GGDEF_dom"/>
</dbReference>
<dbReference type="InterPro" id="IPR043128">
    <property type="entry name" value="Rev_trsase/Diguanyl_cyclase"/>
</dbReference>
<dbReference type="NCBIfam" id="TIGR00229">
    <property type="entry name" value="sensory_box"/>
    <property type="match status" value="2"/>
</dbReference>
<reference evidence="7 8" key="1">
    <citation type="submission" date="2019-06" db="EMBL/GenBank/DDBJ databases">
        <title>Persicimonas caeni gen. nov., sp. nov., a predatory bacterium isolated from solar saltern.</title>
        <authorList>
            <person name="Wang S."/>
        </authorList>
    </citation>
    <scope>NUCLEOTIDE SEQUENCE [LARGE SCALE GENOMIC DNA]</scope>
    <source>
        <strain evidence="7 8">YN101</strain>
    </source>
</reference>
<dbReference type="SMART" id="SM00091">
    <property type="entry name" value="PAS"/>
    <property type="match status" value="2"/>
</dbReference>
<protein>
    <submittedName>
        <fullName evidence="7">EAL domain-containing protein</fullName>
    </submittedName>
</protein>
<dbReference type="Pfam" id="PF00990">
    <property type="entry name" value="GGDEF"/>
    <property type="match status" value="1"/>
</dbReference>
<gene>
    <name evidence="7" type="ORF">FIV42_12560</name>
</gene>
<dbReference type="InterPro" id="IPR035965">
    <property type="entry name" value="PAS-like_dom_sf"/>
</dbReference>
<evidence type="ECO:0000313" key="7">
    <source>
        <dbReference type="EMBL" id="QDG51546.1"/>
    </source>
</evidence>
<organism evidence="7 8">
    <name type="scientific">Persicimonas caeni</name>
    <dbReference type="NCBI Taxonomy" id="2292766"/>
    <lineage>
        <taxon>Bacteria</taxon>
        <taxon>Deltaproteobacteria</taxon>
        <taxon>Bradymonadales</taxon>
        <taxon>Bradymonadaceae</taxon>
        <taxon>Persicimonas</taxon>
    </lineage>
</organism>
<accession>A0A4Y6PT92</accession>
<feature type="domain" description="PAC" evidence="4">
    <location>
        <begin position="454"/>
        <end position="507"/>
    </location>
</feature>
<dbReference type="Pfam" id="PF00563">
    <property type="entry name" value="EAL"/>
    <property type="match status" value="1"/>
</dbReference>
<dbReference type="PROSITE" id="PS50887">
    <property type="entry name" value="GGDEF"/>
    <property type="match status" value="1"/>
</dbReference>
<dbReference type="InterPro" id="IPR013767">
    <property type="entry name" value="PAS_fold"/>
</dbReference>
<dbReference type="Pfam" id="PF00989">
    <property type="entry name" value="PAS"/>
    <property type="match status" value="1"/>
</dbReference>
<dbReference type="InterPro" id="IPR000700">
    <property type="entry name" value="PAS-assoc_C"/>
</dbReference>
<evidence type="ECO:0000259" key="3">
    <source>
        <dbReference type="PROSITE" id="PS50112"/>
    </source>
</evidence>
<dbReference type="InterPro" id="IPR000014">
    <property type="entry name" value="PAS"/>
</dbReference>
<evidence type="ECO:0000259" key="4">
    <source>
        <dbReference type="PROSITE" id="PS50113"/>
    </source>
</evidence>
<dbReference type="PANTHER" id="PTHR44757">
    <property type="entry name" value="DIGUANYLATE CYCLASE DGCP"/>
    <property type="match status" value="1"/>
</dbReference>
<dbReference type="InterPro" id="IPR052155">
    <property type="entry name" value="Biofilm_reg_signaling"/>
</dbReference>
<dbReference type="InterPro" id="IPR001610">
    <property type="entry name" value="PAC"/>
</dbReference>
<dbReference type="PROSITE" id="PS50113">
    <property type="entry name" value="PAC"/>
    <property type="match status" value="2"/>
</dbReference>
<keyword evidence="2" id="KW-1133">Transmembrane helix</keyword>
<dbReference type="SUPFAM" id="SSF55785">
    <property type="entry name" value="PYP-like sensor domain (PAS domain)"/>
    <property type="match status" value="2"/>
</dbReference>
<dbReference type="InterPro" id="IPR013655">
    <property type="entry name" value="PAS_fold_3"/>
</dbReference>
<feature type="domain" description="PAS" evidence="3">
    <location>
        <begin position="378"/>
        <end position="451"/>
    </location>
</feature>
<feature type="coiled-coil region" evidence="1">
    <location>
        <begin position="73"/>
        <end position="100"/>
    </location>
</feature>
<dbReference type="SUPFAM" id="SSF55073">
    <property type="entry name" value="Nucleotide cyclase"/>
    <property type="match status" value="1"/>
</dbReference>
<feature type="domain" description="GGDEF" evidence="6">
    <location>
        <begin position="541"/>
        <end position="682"/>
    </location>
</feature>
<dbReference type="NCBIfam" id="TIGR00254">
    <property type="entry name" value="GGDEF"/>
    <property type="match status" value="1"/>
</dbReference>
<feature type="domain" description="PAC" evidence="4">
    <location>
        <begin position="164"/>
        <end position="216"/>
    </location>
</feature>